<dbReference type="Gene3D" id="1.10.357.140">
    <property type="entry name" value="UbiA prenyltransferase"/>
    <property type="match status" value="1"/>
</dbReference>
<dbReference type="InterPro" id="IPR000537">
    <property type="entry name" value="UbiA_prenyltransferase"/>
</dbReference>
<dbReference type="AlphaFoldDB" id="A0A1D1YRU4"/>
<evidence type="ECO:0000256" key="5">
    <source>
        <dbReference type="ARBA" id="ARBA00022692"/>
    </source>
</evidence>
<feature type="transmembrane region" description="Helical" evidence="8">
    <location>
        <begin position="141"/>
        <end position="160"/>
    </location>
</feature>
<keyword evidence="7 8" id="KW-0472">Membrane</keyword>
<dbReference type="GO" id="GO:0006744">
    <property type="term" value="P:ubiquinone biosynthetic process"/>
    <property type="evidence" value="ECO:0007669"/>
    <property type="project" value="TreeGrafter"/>
</dbReference>
<evidence type="ECO:0000256" key="6">
    <source>
        <dbReference type="ARBA" id="ARBA00022989"/>
    </source>
</evidence>
<feature type="transmembrane region" description="Helical" evidence="8">
    <location>
        <begin position="207"/>
        <end position="229"/>
    </location>
</feature>
<dbReference type="PANTHER" id="PTHR11048:SF28">
    <property type="entry name" value="4-HYDROXYBENZOATE POLYPRENYLTRANSFERASE, MITOCHONDRIAL"/>
    <property type="match status" value="1"/>
</dbReference>
<dbReference type="InterPro" id="IPR039653">
    <property type="entry name" value="Prenyltransferase"/>
</dbReference>
<dbReference type="PROSITE" id="PS00943">
    <property type="entry name" value="UBIA"/>
    <property type="match status" value="1"/>
</dbReference>
<gene>
    <name evidence="9" type="primary">Coq2_5</name>
    <name evidence="9" type="ORF">g.82746</name>
</gene>
<evidence type="ECO:0000256" key="4">
    <source>
        <dbReference type="ARBA" id="ARBA00022679"/>
    </source>
</evidence>
<dbReference type="PANTHER" id="PTHR11048">
    <property type="entry name" value="PRENYLTRANSFERASES"/>
    <property type="match status" value="1"/>
</dbReference>
<comment type="similarity">
    <text evidence="3">Belongs to the UbiA prenyltransferase family.</text>
</comment>
<evidence type="ECO:0000256" key="7">
    <source>
        <dbReference type="ARBA" id="ARBA00023136"/>
    </source>
</evidence>
<dbReference type="InterPro" id="IPR030470">
    <property type="entry name" value="UbiA_prenylTrfase_CS"/>
</dbReference>
<keyword evidence="6 8" id="KW-1133">Transmembrane helix</keyword>
<evidence type="ECO:0000256" key="8">
    <source>
        <dbReference type="SAM" id="Phobius"/>
    </source>
</evidence>
<evidence type="ECO:0000256" key="1">
    <source>
        <dbReference type="ARBA" id="ARBA00001946"/>
    </source>
</evidence>
<proteinExistence type="inferred from homology"/>
<sequence>MFVRLARASRRSLLQRRPSPSPLVELPSFLFSHNEGSAPSERNHPRHLKTLDPPSFLRSISHWIRPTDHRQLRQNHVELTDRLHRSLLFPAAISSSSGRDEERGKRQQASITSASWVDRNLPRPLQPYAFLARLDKPIGTWLLAWPCAWSITIAASPGSFPDLKMLTLFGSGAVLLRGAGCTVNDLLDRDIDNKVERTKSRPIASGLLTPFQGLSFLGFQLLLGLGILLQLNNFRCIIVATGFLLSPDEENYILAASIFRFNL</sequence>
<reference evidence="9" key="1">
    <citation type="submission" date="2015-07" db="EMBL/GenBank/DDBJ databases">
        <title>Transcriptome Assembly of Anthurium amnicola.</title>
        <authorList>
            <person name="Suzuki J."/>
        </authorList>
    </citation>
    <scope>NUCLEOTIDE SEQUENCE</scope>
</reference>
<dbReference type="GO" id="GO:0016765">
    <property type="term" value="F:transferase activity, transferring alkyl or aryl (other than methyl) groups"/>
    <property type="evidence" value="ECO:0007669"/>
    <property type="project" value="InterPro"/>
</dbReference>
<keyword evidence="5 8" id="KW-0812">Transmembrane</keyword>
<dbReference type="GO" id="GO:0005743">
    <property type="term" value="C:mitochondrial inner membrane"/>
    <property type="evidence" value="ECO:0007669"/>
    <property type="project" value="TreeGrafter"/>
</dbReference>
<dbReference type="InterPro" id="IPR044878">
    <property type="entry name" value="UbiA_sf"/>
</dbReference>
<name>A0A1D1YRU4_9ARAE</name>
<organism evidence="9">
    <name type="scientific">Anthurium amnicola</name>
    <dbReference type="NCBI Taxonomy" id="1678845"/>
    <lineage>
        <taxon>Eukaryota</taxon>
        <taxon>Viridiplantae</taxon>
        <taxon>Streptophyta</taxon>
        <taxon>Embryophyta</taxon>
        <taxon>Tracheophyta</taxon>
        <taxon>Spermatophyta</taxon>
        <taxon>Magnoliopsida</taxon>
        <taxon>Liliopsida</taxon>
        <taxon>Araceae</taxon>
        <taxon>Pothoideae</taxon>
        <taxon>Potheae</taxon>
        <taxon>Anthurium</taxon>
    </lineage>
</organism>
<evidence type="ECO:0000256" key="3">
    <source>
        <dbReference type="ARBA" id="ARBA00005985"/>
    </source>
</evidence>
<protein>
    <submittedName>
        <fullName evidence="9">4-hydroxybenzoate polyprenyltransferase, mitochondrial</fullName>
    </submittedName>
</protein>
<evidence type="ECO:0000313" key="9">
    <source>
        <dbReference type="EMBL" id="JAT57351.1"/>
    </source>
</evidence>
<keyword evidence="4 9" id="KW-0808">Transferase</keyword>
<comment type="cofactor">
    <cofactor evidence="1">
        <name>Mg(2+)</name>
        <dbReference type="ChEBI" id="CHEBI:18420"/>
    </cofactor>
</comment>
<evidence type="ECO:0000256" key="2">
    <source>
        <dbReference type="ARBA" id="ARBA00004141"/>
    </source>
</evidence>
<dbReference type="EMBL" id="GDJX01010585">
    <property type="protein sequence ID" value="JAT57351.1"/>
    <property type="molecule type" value="Transcribed_RNA"/>
</dbReference>
<dbReference type="Pfam" id="PF01040">
    <property type="entry name" value="UbiA"/>
    <property type="match status" value="1"/>
</dbReference>
<accession>A0A1D1YRU4</accession>
<comment type="subcellular location">
    <subcellularLocation>
        <location evidence="2">Membrane</location>
        <topology evidence="2">Multi-pass membrane protein</topology>
    </subcellularLocation>
</comment>